<feature type="transmembrane region" description="Helical" evidence="2">
    <location>
        <begin position="33"/>
        <end position="51"/>
    </location>
</feature>
<name>A0A9P8PQ14_9ASCO</name>
<proteinExistence type="predicted"/>
<keyword evidence="2" id="KW-0472">Membrane</keyword>
<reference evidence="3" key="2">
    <citation type="submission" date="2021-01" db="EMBL/GenBank/DDBJ databases">
        <authorList>
            <person name="Schikora-Tamarit M.A."/>
        </authorList>
    </citation>
    <scope>NUCLEOTIDE SEQUENCE</scope>
    <source>
        <strain evidence="3">CBS6341</strain>
    </source>
</reference>
<keyword evidence="2" id="KW-0812">Transmembrane</keyword>
<feature type="compositionally biased region" description="Basic and acidic residues" evidence="1">
    <location>
        <begin position="186"/>
        <end position="215"/>
    </location>
</feature>
<reference evidence="3" key="1">
    <citation type="journal article" date="2021" name="Open Biol.">
        <title>Shared evolutionary footprints suggest mitochondrial oxidative damage underlies multiple complex I losses in fungi.</title>
        <authorList>
            <person name="Schikora-Tamarit M.A."/>
            <person name="Marcet-Houben M."/>
            <person name="Nosek J."/>
            <person name="Gabaldon T."/>
        </authorList>
    </citation>
    <scope>NUCLEOTIDE SEQUENCE</scope>
    <source>
        <strain evidence="3">CBS6341</strain>
    </source>
</reference>
<feature type="region of interest" description="Disordered" evidence="1">
    <location>
        <begin position="145"/>
        <end position="215"/>
    </location>
</feature>
<feature type="compositionally biased region" description="Polar residues" evidence="1">
    <location>
        <begin position="172"/>
        <end position="182"/>
    </location>
</feature>
<dbReference type="AlphaFoldDB" id="A0A9P8PQ14"/>
<evidence type="ECO:0000256" key="2">
    <source>
        <dbReference type="SAM" id="Phobius"/>
    </source>
</evidence>
<dbReference type="EMBL" id="JAEUBF010000681">
    <property type="protein sequence ID" value="KAH3675967.1"/>
    <property type="molecule type" value="Genomic_DNA"/>
</dbReference>
<keyword evidence="4" id="KW-1185">Reference proteome</keyword>
<dbReference type="Proteomes" id="UP000769528">
    <property type="component" value="Unassembled WGS sequence"/>
</dbReference>
<keyword evidence="2" id="KW-1133">Transmembrane helix</keyword>
<feature type="compositionally biased region" description="Polar residues" evidence="1">
    <location>
        <begin position="94"/>
        <end position="114"/>
    </location>
</feature>
<gene>
    <name evidence="3" type="ORF">WICMUC_002263</name>
</gene>
<accession>A0A9P8PQ14</accession>
<feature type="compositionally biased region" description="Basic and acidic residues" evidence="1">
    <location>
        <begin position="80"/>
        <end position="93"/>
    </location>
</feature>
<organism evidence="3 4">
    <name type="scientific">Wickerhamomyces mucosus</name>
    <dbReference type="NCBI Taxonomy" id="1378264"/>
    <lineage>
        <taxon>Eukaryota</taxon>
        <taxon>Fungi</taxon>
        <taxon>Dikarya</taxon>
        <taxon>Ascomycota</taxon>
        <taxon>Saccharomycotina</taxon>
        <taxon>Saccharomycetes</taxon>
        <taxon>Phaffomycetales</taxon>
        <taxon>Wickerhamomycetaceae</taxon>
        <taxon>Wickerhamomyces</taxon>
    </lineage>
</organism>
<protein>
    <submittedName>
        <fullName evidence="3">Uncharacterized protein</fullName>
    </submittedName>
</protein>
<evidence type="ECO:0000256" key="1">
    <source>
        <dbReference type="SAM" id="MobiDB-lite"/>
    </source>
</evidence>
<evidence type="ECO:0000313" key="3">
    <source>
        <dbReference type="EMBL" id="KAH3675967.1"/>
    </source>
</evidence>
<comment type="caution">
    <text evidence="3">The sequence shown here is derived from an EMBL/GenBank/DDBJ whole genome shotgun (WGS) entry which is preliminary data.</text>
</comment>
<evidence type="ECO:0000313" key="4">
    <source>
        <dbReference type="Proteomes" id="UP000769528"/>
    </source>
</evidence>
<feature type="region of interest" description="Disordered" evidence="1">
    <location>
        <begin position="80"/>
        <end position="114"/>
    </location>
</feature>
<sequence length="275" mass="31288">MSSITEFKDKHSPQISKFQSLKSNLFTSFKSKLILVVLIIIGIISINLYHIDSKELNYSKQINELMNGIIPPTQSIVDDHKNNDELINGDKKSSLINNDPKFSNPHDSSTEVKNNLNKDLKDHTEKIDTVKDEKINENLNQKISDNINGKLNNNNNNNNKPVHADRLDDSNTLKTSSKNLDSIDQDSIKDNNSKLNNKEKNSSKNYIEKNNHDIKSNEQIKENSKILSRDQDIIDHNSQPLNIKNNELGGVKKKNIIQQQELGGLKILDRIDKSK</sequence>
<feature type="compositionally biased region" description="Basic and acidic residues" evidence="1">
    <location>
        <begin position="162"/>
        <end position="171"/>
    </location>
</feature>